<evidence type="ECO:0000313" key="3">
    <source>
        <dbReference type="Proteomes" id="UP000182152"/>
    </source>
</evidence>
<dbReference type="InterPro" id="IPR000873">
    <property type="entry name" value="AMP-dep_synth/lig_dom"/>
</dbReference>
<protein>
    <submittedName>
        <fullName evidence="2">AMP-binding family protein</fullName>
    </submittedName>
</protein>
<comment type="caution">
    <text evidence="2">The sequence shown here is derived from an EMBL/GenBank/DDBJ whole genome shotgun (WGS) entry which is preliminary data.</text>
</comment>
<organism evidence="2 3">
    <name type="scientific">Enterococcus ratti</name>
    <dbReference type="NCBI Taxonomy" id="150033"/>
    <lineage>
        <taxon>Bacteria</taxon>
        <taxon>Bacillati</taxon>
        <taxon>Bacillota</taxon>
        <taxon>Bacilli</taxon>
        <taxon>Lactobacillales</taxon>
        <taxon>Enterococcaceae</taxon>
        <taxon>Enterococcus</taxon>
    </lineage>
</organism>
<dbReference type="Pfam" id="PF00501">
    <property type="entry name" value="AMP-binding"/>
    <property type="match status" value="1"/>
</dbReference>
<dbReference type="OrthoDB" id="9778383at2"/>
<name>A0A1L8WT25_9ENTE</name>
<keyword evidence="3" id="KW-1185">Reference proteome</keyword>
<dbReference type="InterPro" id="IPR020845">
    <property type="entry name" value="AMP-binding_CS"/>
</dbReference>
<dbReference type="RefSeq" id="WP_071854420.1">
    <property type="nucleotide sequence ID" value="NZ_JXLB01000001.1"/>
</dbReference>
<evidence type="ECO:0000313" key="2">
    <source>
        <dbReference type="EMBL" id="OJG83942.1"/>
    </source>
</evidence>
<dbReference type="PANTHER" id="PTHR43767:SF1">
    <property type="entry name" value="NONRIBOSOMAL PEPTIDE SYNTHASE PES1 (EUROFUNG)-RELATED"/>
    <property type="match status" value="1"/>
</dbReference>
<dbReference type="EMBL" id="JXLB01000001">
    <property type="protein sequence ID" value="OJG83942.1"/>
    <property type="molecule type" value="Genomic_DNA"/>
</dbReference>
<dbReference type="PANTHER" id="PTHR43767">
    <property type="entry name" value="LONG-CHAIN-FATTY-ACID--COA LIGASE"/>
    <property type="match status" value="1"/>
</dbReference>
<evidence type="ECO:0000259" key="1">
    <source>
        <dbReference type="Pfam" id="PF00501"/>
    </source>
</evidence>
<dbReference type="STRING" id="150033.RV14_GL000119"/>
<dbReference type="InterPro" id="IPR050237">
    <property type="entry name" value="ATP-dep_AMP-bd_enzyme"/>
</dbReference>
<sequence length="506" mass="57239">MKTVTYSPLNLFSNFQDAANATPDVSFIFDQPLVAFPELGLKSTYKEALELVLTRAFQLARLGVGLGDKIIIYKSSAFDTYLLAVASSYLGAVPVMISHHFPASILEVFVNRLEDPFILFDDETAERVATISNGTKEKQLAVSHLLTQPFLSVEQKKLSNEAISYITHTSGTTGIPKLICHSAYSMGWRTKWQKTVFTKIAKKKLVAFHISPVHSRFNIGVSSLMAMGFPMMSLADARGEHVVKMLKAHPPIALETHPNNFVQWSFTARKHPEAFSSIRYYHSTFDAINNRTMETFLTASTNKRAIFLQVYGQSECGPMILKAHTLKSLKSNNARNMGVGLGELTKARITDKDGNVLPSNKDGHIQLLSKGRALTYYKEEARFEENIDGTWWDSGDYGSMDENGCLFLKDRQVDLIDTINSNLAIEDFLLDSLEFLSEVVIVRDKHHAPQPLIALAPEQEMDWERWWKQVHELPRLNPPIIRKYEDIPRTATMKVRRKQIEKELQV</sequence>
<dbReference type="InterPro" id="IPR042099">
    <property type="entry name" value="ANL_N_sf"/>
</dbReference>
<feature type="domain" description="AMP-dependent synthetase/ligase" evidence="1">
    <location>
        <begin position="15"/>
        <end position="377"/>
    </location>
</feature>
<dbReference type="Proteomes" id="UP000182152">
    <property type="component" value="Unassembled WGS sequence"/>
</dbReference>
<dbReference type="Gene3D" id="3.40.50.12780">
    <property type="entry name" value="N-terminal domain of ligase-like"/>
    <property type="match status" value="1"/>
</dbReference>
<gene>
    <name evidence="2" type="ORF">RV14_GL000119</name>
</gene>
<dbReference type="AlphaFoldDB" id="A0A1L8WT25"/>
<proteinExistence type="predicted"/>
<dbReference type="PROSITE" id="PS00455">
    <property type="entry name" value="AMP_BINDING"/>
    <property type="match status" value="1"/>
</dbReference>
<reference evidence="2 3" key="1">
    <citation type="submission" date="2014-12" db="EMBL/GenBank/DDBJ databases">
        <title>Draft genome sequences of 29 type strains of Enterococci.</title>
        <authorList>
            <person name="Zhong Z."/>
            <person name="Sun Z."/>
            <person name="Liu W."/>
            <person name="Zhang W."/>
            <person name="Zhang H."/>
        </authorList>
    </citation>
    <scope>NUCLEOTIDE SEQUENCE [LARGE SCALE GENOMIC DNA]</scope>
    <source>
        <strain evidence="2 3">DSM 15687</strain>
    </source>
</reference>
<dbReference type="SUPFAM" id="SSF56801">
    <property type="entry name" value="Acetyl-CoA synthetase-like"/>
    <property type="match status" value="1"/>
</dbReference>
<accession>A0A1L8WT25</accession>